<evidence type="ECO:0000313" key="4">
    <source>
        <dbReference type="EMBL" id="GII90725.1"/>
    </source>
</evidence>
<evidence type="ECO:0000256" key="2">
    <source>
        <dbReference type="SAM" id="SignalP"/>
    </source>
</evidence>
<feature type="domain" description="DUF305" evidence="3">
    <location>
        <begin position="72"/>
        <end position="212"/>
    </location>
</feature>
<accession>A0A919RDF1</accession>
<evidence type="ECO:0000313" key="5">
    <source>
        <dbReference type="Proteomes" id="UP000606172"/>
    </source>
</evidence>
<sequence length="215" mass="22471">MRIRSKVSGIWGAALVAISVAVLAGCTAEPPAHTQARATAPVVHPGAPGGDSRTAPPGATASPTVAGPSAADVRFAEAMIPHHRQALEMAGLVRDRTTTPAITALAGRISAAQGPEITVMSDWLTRLGRAVPGHGHAGDMPGMATLEQMNRLRGLRGAEFDRYFLQLMITHHKGALTMAADELAKGTDRGMLLIAKDVHTGQSIEIARMQDLAAR</sequence>
<dbReference type="PANTHER" id="PTHR36933:SF1">
    <property type="entry name" value="SLL0788 PROTEIN"/>
    <property type="match status" value="1"/>
</dbReference>
<feature type="chain" id="PRO_5039169973" description="DUF305 domain-containing protein" evidence="2">
    <location>
        <begin position="25"/>
        <end position="215"/>
    </location>
</feature>
<feature type="region of interest" description="Disordered" evidence="1">
    <location>
        <begin position="35"/>
        <end position="67"/>
    </location>
</feature>
<reference evidence="4" key="1">
    <citation type="submission" date="2021-01" db="EMBL/GenBank/DDBJ databases">
        <title>Whole genome shotgun sequence of Sinosporangium siamense NBRC 109515.</title>
        <authorList>
            <person name="Komaki H."/>
            <person name="Tamura T."/>
        </authorList>
    </citation>
    <scope>NUCLEOTIDE SEQUENCE</scope>
    <source>
        <strain evidence="4">NBRC 109515</strain>
    </source>
</reference>
<gene>
    <name evidence="4" type="ORF">Ssi02_09560</name>
</gene>
<dbReference type="InterPro" id="IPR012347">
    <property type="entry name" value="Ferritin-like"/>
</dbReference>
<evidence type="ECO:0000259" key="3">
    <source>
        <dbReference type="Pfam" id="PF03713"/>
    </source>
</evidence>
<proteinExistence type="predicted"/>
<dbReference type="PROSITE" id="PS51257">
    <property type="entry name" value="PROKAR_LIPOPROTEIN"/>
    <property type="match status" value="1"/>
</dbReference>
<dbReference type="Proteomes" id="UP000606172">
    <property type="component" value="Unassembled WGS sequence"/>
</dbReference>
<dbReference type="InterPro" id="IPR005183">
    <property type="entry name" value="DUF305_CopM-like"/>
</dbReference>
<organism evidence="4 5">
    <name type="scientific">Sinosporangium siamense</name>
    <dbReference type="NCBI Taxonomy" id="1367973"/>
    <lineage>
        <taxon>Bacteria</taxon>
        <taxon>Bacillati</taxon>
        <taxon>Actinomycetota</taxon>
        <taxon>Actinomycetes</taxon>
        <taxon>Streptosporangiales</taxon>
        <taxon>Streptosporangiaceae</taxon>
        <taxon>Sinosporangium</taxon>
    </lineage>
</organism>
<keyword evidence="2" id="KW-0732">Signal</keyword>
<name>A0A919RDF1_9ACTN</name>
<keyword evidence="5" id="KW-1185">Reference proteome</keyword>
<dbReference type="EMBL" id="BOOW01000006">
    <property type="protein sequence ID" value="GII90725.1"/>
    <property type="molecule type" value="Genomic_DNA"/>
</dbReference>
<dbReference type="Pfam" id="PF03713">
    <property type="entry name" value="DUF305"/>
    <property type="match status" value="1"/>
</dbReference>
<evidence type="ECO:0000256" key="1">
    <source>
        <dbReference type="SAM" id="MobiDB-lite"/>
    </source>
</evidence>
<dbReference type="Gene3D" id="1.20.1260.10">
    <property type="match status" value="1"/>
</dbReference>
<protein>
    <recommendedName>
        <fullName evidence="3">DUF305 domain-containing protein</fullName>
    </recommendedName>
</protein>
<comment type="caution">
    <text evidence="4">The sequence shown here is derived from an EMBL/GenBank/DDBJ whole genome shotgun (WGS) entry which is preliminary data.</text>
</comment>
<dbReference type="AlphaFoldDB" id="A0A919RDF1"/>
<feature type="signal peptide" evidence="2">
    <location>
        <begin position="1"/>
        <end position="24"/>
    </location>
</feature>
<dbReference type="PANTHER" id="PTHR36933">
    <property type="entry name" value="SLL0788 PROTEIN"/>
    <property type="match status" value="1"/>
</dbReference>